<gene>
    <name evidence="1" type="ORF">B2A_13266</name>
</gene>
<dbReference type="Pfam" id="PF06053">
    <property type="entry name" value="DUF929"/>
    <property type="match status" value="1"/>
</dbReference>
<dbReference type="EMBL" id="AUZZ01009599">
    <property type="protein sequence ID" value="EQD33228.1"/>
    <property type="molecule type" value="Genomic_DNA"/>
</dbReference>
<accession>T0YJ84</accession>
<dbReference type="SUPFAM" id="SSF52833">
    <property type="entry name" value="Thioredoxin-like"/>
    <property type="match status" value="1"/>
</dbReference>
<dbReference type="InterPro" id="IPR009272">
    <property type="entry name" value="DUF929"/>
</dbReference>
<reference evidence="1" key="2">
    <citation type="journal article" date="2014" name="ISME J.">
        <title>Microbial stratification in low pH oxic and suboxic macroscopic growths along an acid mine drainage.</title>
        <authorList>
            <person name="Mendez-Garcia C."/>
            <person name="Mesa V."/>
            <person name="Sprenger R.R."/>
            <person name="Richter M."/>
            <person name="Diez M.S."/>
            <person name="Solano J."/>
            <person name="Bargiela R."/>
            <person name="Golyshina O.V."/>
            <person name="Manteca A."/>
            <person name="Ramos J.L."/>
            <person name="Gallego J.R."/>
            <person name="Llorente I."/>
            <person name="Martins Dos Santos V.A."/>
            <person name="Jensen O.N."/>
            <person name="Pelaez A.I."/>
            <person name="Sanchez J."/>
            <person name="Ferrer M."/>
        </authorList>
    </citation>
    <scope>NUCLEOTIDE SEQUENCE</scope>
</reference>
<sequence>MEISAAPVGQDTQVLAAPASVVSAITHIPTATSDQVGIGDINYPPKTVPHGTPLIYNKKPEVLYIGAEYCPYCALARWSLIGALSKFGTFHNLKIIRASATDSAGQNIATFTFAHGVTYSSSLISFVPREMFSNVPDVKSPTGYAPLQTLTKAEQTVFAKLDPPEGFPFVDFGGIVA</sequence>
<dbReference type="InterPro" id="IPR036249">
    <property type="entry name" value="Thioredoxin-like_sf"/>
</dbReference>
<name>T0YJ84_9ZZZZ</name>
<comment type="caution">
    <text evidence="1">The sequence shown here is derived from an EMBL/GenBank/DDBJ whole genome shotgun (WGS) entry which is preliminary data.</text>
</comment>
<feature type="non-terminal residue" evidence="1">
    <location>
        <position position="177"/>
    </location>
</feature>
<organism evidence="1">
    <name type="scientific">mine drainage metagenome</name>
    <dbReference type="NCBI Taxonomy" id="410659"/>
    <lineage>
        <taxon>unclassified sequences</taxon>
        <taxon>metagenomes</taxon>
        <taxon>ecological metagenomes</taxon>
    </lineage>
</organism>
<proteinExistence type="predicted"/>
<dbReference type="AlphaFoldDB" id="T0YJ84"/>
<protein>
    <submittedName>
        <fullName evidence="1">Protein containing DUF929</fullName>
    </submittedName>
</protein>
<evidence type="ECO:0000313" key="1">
    <source>
        <dbReference type="EMBL" id="EQD33228.1"/>
    </source>
</evidence>
<reference evidence="1" key="1">
    <citation type="submission" date="2013-08" db="EMBL/GenBank/DDBJ databases">
        <authorList>
            <person name="Mendez C."/>
            <person name="Richter M."/>
            <person name="Ferrer M."/>
            <person name="Sanchez J."/>
        </authorList>
    </citation>
    <scope>NUCLEOTIDE SEQUENCE</scope>
</reference>